<sequence length="125" mass="14198">MDWNLQDHQTSESLETKRPRLVAAMAGDDVVLPCHLGVTVNPDELVVEWGRLDLNPRFVFMWFEGSENVNEKNIAYKGRTSVFTDRLRDGDVSLRLTAVKHSDNGRFRSNVCICVLFSCVLICVL</sequence>
<dbReference type="InterPro" id="IPR036179">
    <property type="entry name" value="Ig-like_dom_sf"/>
</dbReference>
<accession>A0A3B5L1W7</accession>
<comment type="subcellular location">
    <subcellularLocation>
        <location evidence="1">Membrane</location>
    </subcellularLocation>
</comment>
<feature type="domain" description="Immunoglobulin V-set" evidence="4">
    <location>
        <begin position="19"/>
        <end position="105"/>
    </location>
</feature>
<dbReference type="GO" id="GO:0009897">
    <property type="term" value="C:external side of plasma membrane"/>
    <property type="evidence" value="ECO:0007669"/>
    <property type="project" value="TreeGrafter"/>
</dbReference>
<dbReference type="Proteomes" id="UP000261380">
    <property type="component" value="Unplaced"/>
</dbReference>
<keyword evidence="3" id="KW-0393">Immunoglobulin domain</keyword>
<dbReference type="SUPFAM" id="SSF48726">
    <property type="entry name" value="Immunoglobulin"/>
    <property type="match status" value="1"/>
</dbReference>
<reference evidence="5" key="2">
    <citation type="submission" date="2025-09" db="UniProtKB">
        <authorList>
            <consortium name="Ensembl"/>
        </authorList>
    </citation>
    <scope>IDENTIFICATION</scope>
</reference>
<dbReference type="Ensembl" id="ENSXCOT00000004855.1">
    <property type="protein sequence ID" value="ENSXCOP00000004797.1"/>
    <property type="gene ID" value="ENSXCOG00000003765.1"/>
</dbReference>
<dbReference type="PANTHER" id="PTHR24100:SF151">
    <property type="entry name" value="ICOS LIGAND"/>
    <property type="match status" value="1"/>
</dbReference>
<evidence type="ECO:0000256" key="3">
    <source>
        <dbReference type="ARBA" id="ARBA00023319"/>
    </source>
</evidence>
<dbReference type="InterPro" id="IPR050504">
    <property type="entry name" value="IgSF_BTN/MOG"/>
</dbReference>
<dbReference type="InterPro" id="IPR013106">
    <property type="entry name" value="Ig_V-set"/>
</dbReference>
<dbReference type="GeneTree" id="ENSGT01030000234884"/>
<keyword evidence="2" id="KW-0472">Membrane</keyword>
<name>A0A3B5L1W7_9TELE</name>
<organism evidence="5 6">
    <name type="scientific">Xiphophorus couchianus</name>
    <name type="common">Monterrey platyfish</name>
    <dbReference type="NCBI Taxonomy" id="32473"/>
    <lineage>
        <taxon>Eukaryota</taxon>
        <taxon>Metazoa</taxon>
        <taxon>Chordata</taxon>
        <taxon>Craniata</taxon>
        <taxon>Vertebrata</taxon>
        <taxon>Euteleostomi</taxon>
        <taxon>Actinopterygii</taxon>
        <taxon>Neopterygii</taxon>
        <taxon>Teleostei</taxon>
        <taxon>Neoteleostei</taxon>
        <taxon>Acanthomorphata</taxon>
        <taxon>Ovalentaria</taxon>
        <taxon>Atherinomorphae</taxon>
        <taxon>Cyprinodontiformes</taxon>
        <taxon>Poeciliidae</taxon>
        <taxon>Poeciliinae</taxon>
        <taxon>Xiphophorus</taxon>
    </lineage>
</organism>
<dbReference type="AlphaFoldDB" id="A0A3B5L1W7"/>
<dbReference type="GO" id="GO:0001817">
    <property type="term" value="P:regulation of cytokine production"/>
    <property type="evidence" value="ECO:0007669"/>
    <property type="project" value="TreeGrafter"/>
</dbReference>
<dbReference type="InterPro" id="IPR013783">
    <property type="entry name" value="Ig-like_fold"/>
</dbReference>
<evidence type="ECO:0000256" key="1">
    <source>
        <dbReference type="ARBA" id="ARBA00004370"/>
    </source>
</evidence>
<evidence type="ECO:0000313" key="6">
    <source>
        <dbReference type="Proteomes" id="UP000261380"/>
    </source>
</evidence>
<proteinExistence type="predicted"/>
<dbReference type="GO" id="GO:0005102">
    <property type="term" value="F:signaling receptor binding"/>
    <property type="evidence" value="ECO:0007669"/>
    <property type="project" value="TreeGrafter"/>
</dbReference>
<keyword evidence="6" id="KW-1185">Reference proteome</keyword>
<dbReference type="GO" id="GO:0050852">
    <property type="term" value="P:T cell receptor signaling pathway"/>
    <property type="evidence" value="ECO:0007669"/>
    <property type="project" value="TreeGrafter"/>
</dbReference>
<evidence type="ECO:0000259" key="4">
    <source>
        <dbReference type="Pfam" id="PF07686"/>
    </source>
</evidence>
<reference evidence="5" key="1">
    <citation type="submission" date="2025-08" db="UniProtKB">
        <authorList>
            <consortium name="Ensembl"/>
        </authorList>
    </citation>
    <scope>IDENTIFICATION</scope>
</reference>
<protein>
    <recommendedName>
        <fullName evidence="4">Immunoglobulin V-set domain-containing protein</fullName>
    </recommendedName>
</protein>
<evidence type="ECO:0000256" key="2">
    <source>
        <dbReference type="ARBA" id="ARBA00023136"/>
    </source>
</evidence>
<evidence type="ECO:0000313" key="5">
    <source>
        <dbReference type="Ensembl" id="ENSXCOP00000004797.1"/>
    </source>
</evidence>
<dbReference type="Pfam" id="PF07686">
    <property type="entry name" value="V-set"/>
    <property type="match status" value="1"/>
</dbReference>
<dbReference type="PANTHER" id="PTHR24100">
    <property type="entry name" value="BUTYROPHILIN"/>
    <property type="match status" value="1"/>
</dbReference>
<dbReference type="Gene3D" id="2.60.40.10">
    <property type="entry name" value="Immunoglobulins"/>
    <property type="match status" value="1"/>
</dbReference>